<gene>
    <name evidence="2" type="ORF">NTEN_LOCUS5512</name>
</gene>
<dbReference type="Proteomes" id="UP000479000">
    <property type="component" value="Unassembled WGS sequence"/>
</dbReference>
<organism evidence="2 3">
    <name type="scientific">Nesidiocoris tenuis</name>
    <dbReference type="NCBI Taxonomy" id="355587"/>
    <lineage>
        <taxon>Eukaryota</taxon>
        <taxon>Metazoa</taxon>
        <taxon>Ecdysozoa</taxon>
        <taxon>Arthropoda</taxon>
        <taxon>Hexapoda</taxon>
        <taxon>Insecta</taxon>
        <taxon>Pterygota</taxon>
        <taxon>Neoptera</taxon>
        <taxon>Paraneoptera</taxon>
        <taxon>Hemiptera</taxon>
        <taxon>Heteroptera</taxon>
        <taxon>Panheteroptera</taxon>
        <taxon>Cimicomorpha</taxon>
        <taxon>Miridae</taxon>
        <taxon>Dicyphina</taxon>
        <taxon>Nesidiocoris</taxon>
    </lineage>
</organism>
<evidence type="ECO:0000256" key="1">
    <source>
        <dbReference type="SAM" id="MobiDB-lite"/>
    </source>
</evidence>
<feature type="region of interest" description="Disordered" evidence="1">
    <location>
        <begin position="1"/>
        <end position="27"/>
    </location>
</feature>
<accession>A0A6H5GAQ1</accession>
<feature type="compositionally biased region" description="Low complexity" evidence="1">
    <location>
        <begin position="1"/>
        <end position="15"/>
    </location>
</feature>
<proteinExistence type="predicted"/>
<dbReference type="EMBL" id="CADCXU010008367">
    <property type="protein sequence ID" value="CAA9999229.1"/>
    <property type="molecule type" value="Genomic_DNA"/>
</dbReference>
<dbReference type="AlphaFoldDB" id="A0A6H5GAQ1"/>
<evidence type="ECO:0000313" key="2">
    <source>
        <dbReference type="EMBL" id="CAA9999229.1"/>
    </source>
</evidence>
<evidence type="ECO:0000313" key="3">
    <source>
        <dbReference type="Proteomes" id="UP000479000"/>
    </source>
</evidence>
<reference evidence="2 3" key="1">
    <citation type="submission" date="2020-02" db="EMBL/GenBank/DDBJ databases">
        <authorList>
            <person name="Ferguson B K."/>
        </authorList>
    </citation>
    <scope>NUCLEOTIDE SEQUENCE [LARGE SCALE GENOMIC DNA]</scope>
</reference>
<dbReference type="OrthoDB" id="6433308at2759"/>
<keyword evidence="3" id="KW-1185">Reference proteome</keyword>
<sequence>MTTATAASVGSTSPTKRPPGLPTADGCADDELSNDHLHLPQSKANATNELYKRAPATLPRPVSFNVSYLRLGRNTLSIIAVLVVMGSCWGHRYQFLVFSSRRPTLTPTYYKPNLNFGLSMVVFFMLMYKFKYDQMKLIVEGAGLDAVDRYLHKAHIVSSFPQLRSVQGAFEGPMNTYVNLTDFWLFSAFACGDDMSEFCAIGFGPDRAPDFDCSVWFDLGRDLVSVAGSFSFIKTEIDSSSAAYEFKCSLDDLKPIHRKPYILDVKTTDRSRKIFIPVYRTQRVNGKNRYALCLYPDRAGNEWKSLMEFLSYHEIIGFTDIIAYDNGINHGFFDKLKTLVVPSNGTLQSLSVIRWTMPVDNLSLEKHLIDVDCTRRTAKSTELTVALRWNQYLSLRDGGKVDSLLKSISSAEPFAARLPAQRCCTDTMDDRRSEKNFPIVLRKTLCIPDDEKQQLFLYKPSSNALPIPSANLNAELLVYAKCHGLPLSDLAPVFSMWKYATLIRKSTLLRQWNENGVFSI</sequence>
<protein>
    <submittedName>
        <fullName evidence="2">Uncharacterized protein</fullName>
    </submittedName>
</protein>
<name>A0A6H5GAQ1_9HEMI</name>